<reference evidence="7 8" key="1">
    <citation type="journal article" date="2011" name="BMC Genomics">
        <title>Insight into cross-talk between intra-amoebal pathogens.</title>
        <authorList>
            <person name="Gimenez G."/>
            <person name="Bertelli C."/>
            <person name="Moliner C."/>
            <person name="Robert C."/>
            <person name="Raoult D."/>
            <person name="Fournier P.E."/>
            <person name="Greub G."/>
        </authorList>
    </citation>
    <scope>NUCLEOTIDE SEQUENCE [LARGE SCALE GENOMIC DNA]</scope>
    <source>
        <strain evidence="7 8">LLAP12</strain>
    </source>
</reference>
<dbReference type="GO" id="GO:0071973">
    <property type="term" value="P:bacterial-type flagellum-dependent cell motility"/>
    <property type="evidence" value="ECO:0007669"/>
    <property type="project" value="TreeGrafter"/>
</dbReference>
<accession>G9EU77</accession>
<dbReference type="RefSeq" id="WP_006872731.1">
    <property type="nucleotide sequence ID" value="NZ_JH413849.1"/>
</dbReference>
<dbReference type="FunCoup" id="G9EU77">
    <property type="interactions" value="53"/>
</dbReference>
<keyword evidence="5" id="KW-0143">Chaperone</keyword>
<comment type="similarity">
    <text evidence="2 6">Belongs to the FliS family.</text>
</comment>
<dbReference type="GO" id="GO:0005829">
    <property type="term" value="C:cytosol"/>
    <property type="evidence" value="ECO:0007669"/>
    <property type="project" value="UniProtKB-SubCell"/>
</dbReference>
<evidence type="ECO:0000313" key="7">
    <source>
        <dbReference type="EMBL" id="EHL29151.1"/>
    </source>
</evidence>
<dbReference type="OrthoDB" id="9792010at2"/>
<dbReference type="InterPro" id="IPR036584">
    <property type="entry name" value="FliS_sf"/>
</dbReference>
<protein>
    <recommendedName>
        <fullName evidence="6">Flagellar secretion chaperone FliS</fullName>
    </recommendedName>
</protein>
<dbReference type="Gene3D" id="1.20.120.340">
    <property type="entry name" value="Flagellar protein FliS"/>
    <property type="match status" value="1"/>
</dbReference>
<evidence type="ECO:0000256" key="3">
    <source>
        <dbReference type="ARBA" id="ARBA00022490"/>
    </source>
</evidence>
<dbReference type="InParanoid" id="G9EU77"/>
<dbReference type="STRING" id="658187.LDG_8870"/>
<dbReference type="PANTHER" id="PTHR34773">
    <property type="entry name" value="FLAGELLAR SECRETION CHAPERONE FLIS"/>
    <property type="match status" value="1"/>
</dbReference>
<keyword evidence="3 6" id="KW-0963">Cytoplasm</keyword>
<comment type="subcellular location">
    <subcellularLocation>
        <location evidence="1 6">Cytoplasm</location>
        <location evidence="1 6">Cytosol</location>
    </subcellularLocation>
</comment>
<evidence type="ECO:0000313" key="8">
    <source>
        <dbReference type="Proteomes" id="UP000002770"/>
    </source>
</evidence>
<evidence type="ECO:0000256" key="4">
    <source>
        <dbReference type="ARBA" id="ARBA00022795"/>
    </source>
</evidence>
<dbReference type="Proteomes" id="UP000002770">
    <property type="component" value="Unassembled WGS sequence"/>
</dbReference>
<dbReference type="CDD" id="cd16098">
    <property type="entry name" value="FliS"/>
    <property type="match status" value="1"/>
</dbReference>
<evidence type="ECO:0000256" key="2">
    <source>
        <dbReference type="ARBA" id="ARBA00008787"/>
    </source>
</evidence>
<dbReference type="AlphaFoldDB" id="G9EU77"/>
<keyword evidence="8" id="KW-1185">Reference proteome</keyword>
<sequence>MKNPYNHVVNEYKTIELKTRVDAADPHELINLLLQGARNHIAAAQGNMARKQLREKGEHLSKALSIIAGLKSSLNQEEGGEIAANLFKLYDYIERLILKANLKNDAELLIQSSSLLTQIHDAWKEIAPNKPKAN</sequence>
<gene>
    <name evidence="7" type="ORF">LDG_8870</name>
</gene>
<evidence type="ECO:0000256" key="5">
    <source>
        <dbReference type="ARBA" id="ARBA00023186"/>
    </source>
</evidence>
<dbReference type="NCBIfam" id="TIGR00208">
    <property type="entry name" value="fliS"/>
    <property type="match status" value="1"/>
</dbReference>
<dbReference type="eggNOG" id="COG1516">
    <property type="taxonomic scope" value="Bacteria"/>
</dbReference>
<dbReference type="GO" id="GO:0044780">
    <property type="term" value="P:bacterial-type flagellum assembly"/>
    <property type="evidence" value="ECO:0007669"/>
    <property type="project" value="InterPro"/>
</dbReference>
<dbReference type="PANTHER" id="PTHR34773:SF1">
    <property type="entry name" value="FLAGELLAR SECRETION CHAPERONE FLIS"/>
    <property type="match status" value="1"/>
</dbReference>
<dbReference type="Pfam" id="PF02561">
    <property type="entry name" value="FliS"/>
    <property type="match status" value="1"/>
</dbReference>
<dbReference type="EMBL" id="JH413849">
    <property type="protein sequence ID" value="EHL29151.1"/>
    <property type="molecule type" value="Genomic_DNA"/>
</dbReference>
<organism evidence="7 8">
    <name type="scientific">Legionella drancourtii LLAP12</name>
    <dbReference type="NCBI Taxonomy" id="658187"/>
    <lineage>
        <taxon>Bacteria</taxon>
        <taxon>Pseudomonadati</taxon>
        <taxon>Pseudomonadota</taxon>
        <taxon>Gammaproteobacteria</taxon>
        <taxon>Legionellales</taxon>
        <taxon>Legionellaceae</taxon>
        <taxon>Legionella</taxon>
    </lineage>
</organism>
<evidence type="ECO:0000256" key="6">
    <source>
        <dbReference type="PIRNR" id="PIRNR039090"/>
    </source>
</evidence>
<dbReference type="SUPFAM" id="SSF101116">
    <property type="entry name" value="Flagellar export chaperone FliS"/>
    <property type="match status" value="1"/>
</dbReference>
<name>G9EU77_9GAMM</name>
<evidence type="ECO:0000256" key="1">
    <source>
        <dbReference type="ARBA" id="ARBA00004514"/>
    </source>
</evidence>
<proteinExistence type="inferred from homology"/>
<keyword evidence="4 6" id="KW-1005">Bacterial flagellum biogenesis</keyword>
<dbReference type="InterPro" id="IPR003713">
    <property type="entry name" value="FliS"/>
</dbReference>
<dbReference type="PIRSF" id="PIRSF039090">
    <property type="entry name" value="Flis"/>
    <property type="match status" value="1"/>
</dbReference>
<dbReference type="HOGENOM" id="CLU_080373_1_0_6"/>